<name>A0A8J9UMI9_9NEOP</name>
<feature type="non-terminal residue" evidence="2">
    <location>
        <position position="134"/>
    </location>
</feature>
<dbReference type="AlphaFoldDB" id="A0A8J9UMI9"/>
<evidence type="ECO:0000313" key="2">
    <source>
        <dbReference type="EMBL" id="CAH0723051.1"/>
    </source>
</evidence>
<reference evidence="2" key="1">
    <citation type="submission" date="2021-12" db="EMBL/GenBank/DDBJ databases">
        <authorList>
            <person name="Martin H S."/>
        </authorList>
    </citation>
    <scope>NUCLEOTIDE SEQUENCE</scope>
</reference>
<accession>A0A8J9UMI9</accession>
<feature type="region of interest" description="Disordered" evidence="1">
    <location>
        <begin position="58"/>
        <end position="98"/>
    </location>
</feature>
<protein>
    <submittedName>
        <fullName evidence="2">Uncharacterized protein</fullName>
    </submittedName>
</protein>
<dbReference type="EMBL" id="OV170223">
    <property type="protein sequence ID" value="CAH0723051.1"/>
    <property type="molecule type" value="Genomic_DNA"/>
</dbReference>
<organism evidence="2 3">
    <name type="scientific">Brenthis ino</name>
    <name type="common">lesser marbled fritillary</name>
    <dbReference type="NCBI Taxonomy" id="405034"/>
    <lineage>
        <taxon>Eukaryota</taxon>
        <taxon>Metazoa</taxon>
        <taxon>Ecdysozoa</taxon>
        <taxon>Arthropoda</taxon>
        <taxon>Hexapoda</taxon>
        <taxon>Insecta</taxon>
        <taxon>Pterygota</taxon>
        <taxon>Neoptera</taxon>
        <taxon>Endopterygota</taxon>
        <taxon>Lepidoptera</taxon>
        <taxon>Glossata</taxon>
        <taxon>Ditrysia</taxon>
        <taxon>Papilionoidea</taxon>
        <taxon>Nymphalidae</taxon>
        <taxon>Heliconiinae</taxon>
        <taxon>Argynnini</taxon>
        <taxon>Brenthis</taxon>
    </lineage>
</organism>
<dbReference type="Proteomes" id="UP000838878">
    <property type="component" value="Chromosome 3"/>
</dbReference>
<sequence>MLFPRRDLSFVVSPLINSSPQVALRAYDYYTRTKRGLVSRQGGGEIIKSRFEAARGRRGCRRAAAGRDPRPAPPAVGDGRATFPGASPARLRTTDAAKTARKPRLCPYNLHVEFVLPPFNPRPHIDFQISMNTK</sequence>
<evidence type="ECO:0000256" key="1">
    <source>
        <dbReference type="SAM" id="MobiDB-lite"/>
    </source>
</evidence>
<proteinExistence type="predicted"/>
<evidence type="ECO:0000313" key="3">
    <source>
        <dbReference type="Proteomes" id="UP000838878"/>
    </source>
</evidence>
<gene>
    <name evidence="2" type="ORF">BINO364_LOCUS8925</name>
</gene>
<keyword evidence="3" id="KW-1185">Reference proteome</keyword>